<dbReference type="Gene3D" id="1.25.40.10">
    <property type="entry name" value="Tetratricopeptide repeat domain"/>
    <property type="match status" value="1"/>
</dbReference>
<reference evidence="1" key="1">
    <citation type="journal article" date="2015" name="Nature">
        <title>Complex archaea that bridge the gap between prokaryotes and eukaryotes.</title>
        <authorList>
            <person name="Spang A."/>
            <person name="Saw J.H."/>
            <person name="Jorgensen S.L."/>
            <person name="Zaremba-Niedzwiedzka K."/>
            <person name="Martijn J."/>
            <person name="Lind A.E."/>
            <person name="van Eijk R."/>
            <person name="Schleper C."/>
            <person name="Guy L."/>
            <person name="Ettema T.J."/>
        </authorList>
    </citation>
    <scope>NUCLEOTIDE SEQUENCE</scope>
</reference>
<organism evidence="1">
    <name type="scientific">marine sediment metagenome</name>
    <dbReference type="NCBI Taxonomy" id="412755"/>
    <lineage>
        <taxon>unclassified sequences</taxon>
        <taxon>metagenomes</taxon>
        <taxon>ecological metagenomes</taxon>
    </lineage>
</organism>
<dbReference type="AlphaFoldDB" id="A0A0F8Z6P3"/>
<evidence type="ECO:0000313" key="1">
    <source>
        <dbReference type="EMBL" id="KKK81690.1"/>
    </source>
</evidence>
<name>A0A0F8Z6P3_9ZZZZ</name>
<proteinExistence type="predicted"/>
<protein>
    <submittedName>
        <fullName evidence="1">Uncharacterized protein</fullName>
    </submittedName>
</protein>
<dbReference type="InterPro" id="IPR011990">
    <property type="entry name" value="TPR-like_helical_dom_sf"/>
</dbReference>
<dbReference type="EMBL" id="LAZR01053014">
    <property type="protein sequence ID" value="KKK81690.1"/>
    <property type="molecule type" value="Genomic_DNA"/>
</dbReference>
<comment type="caution">
    <text evidence="1">The sequence shown here is derived from an EMBL/GenBank/DDBJ whole genome shotgun (WGS) entry which is preliminary data.</text>
</comment>
<accession>A0A0F8Z6P3</accession>
<sequence>MDFGDYENALTEFEKAKELHFTPNETYIMMGKCLLELRKYEDAIENHSAVHLFFLLAIQPILKSINKSPK</sequence>
<gene>
    <name evidence="1" type="ORF">LCGC14_2810910</name>
</gene>
<dbReference type="SUPFAM" id="SSF48452">
    <property type="entry name" value="TPR-like"/>
    <property type="match status" value="1"/>
</dbReference>